<evidence type="ECO:0000256" key="4">
    <source>
        <dbReference type="SAM" id="MobiDB-lite"/>
    </source>
</evidence>
<feature type="region of interest" description="Disordered" evidence="4">
    <location>
        <begin position="1"/>
        <end position="61"/>
    </location>
</feature>
<comment type="similarity">
    <text evidence="1">Belongs to the universal ribosomal protein uL15 family.</text>
</comment>
<feature type="compositionally biased region" description="Gly residues" evidence="4">
    <location>
        <begin position="21"/>
        <end position="31"/>
    </location>
</feature>
<protein>
    <submittedName>
        <fullName evidence="5">50S ribosomal protein L15</fullName>
    </submittedName>
</protein>
<name>K1SUE5_9ZZZZ</name>
<evidence type="ECO:0000256" key="3">
    <source>
        <dbReference type="ARBA" id="ARBA00023274"/>
    </source>
</evidence>
<reference evidence="5" key="1">
    <citation type="journal article" date="2013" name="Environ. Microbiol.">
        <title>Microbiota from the distal guts of lean and obese adolescents exhibit partial functional redundancy besides clear differences in community structure.</title>
        <authorList>
            <person name="Ferrer M."/>
            <person name="Ruiz A."/>
            <person name="Lanza F."/>
            <person name="Haange S.B."/>
            <person name="Oberbach A."/>
            <person name="Till H."/>
            <person name="Bargiela R."/>
            <person name="Campoy C."/>
            <person name="Segura M.T."/>
            <person name="Richter M."/>
            <person name="von Bergen M."/>
            <person name="Seifert J."/>
            <person name="Suarez A."/>
        </authorList>
    </citation>
    <scope>NUCLEOTIDE SEQUENCE</scope>
</reference>
<dbReference type="AlphaFoldDB" id="K1SUE5"/>
<feature type="non-terminal residue" evidence="5">
    <location>
        <position position="61"/>
    </location>
</feature>
<dbReference type="PANTHER" id="PTHR12934:SF11">
    <property type="entry name" value="LARGE RIBOSOMAL SUBUNIT PROTEIN UL15M"/>
    <property type="match status" value="1"/>
</dbReference>
<sequence>MKLHELKAVEGSTKARKRIGHGPGSGTGKTSGKGEKGQNARSGGGVRPGFEGGQLPLFRRL</sequence>
<feature type="compositionally biased region" description="Gly residues" evidence="4">
    <location>
        <begin position="42"/>
        <end position="52"/>
    </location>
</feature>
<proteinExistence type="inferred from homology"/>
<gene>
    <name evidence="5" type="ORF">LEA_12458</name>
</gene>
<organism evidence="5">
    <name type="scientific">human gut metagenome</name>
    <dbReference type="NCBI Taxonomy" id="408170"/>
    <lineage>
        <taxon>unclassified sequences</taxon>
        <taxon>metagenomes</taxon>
        <taxon>organismal metagenomes</taxon>
    </lineage>
</organism>
<dbReference type="GO" id="GO:0022625">
    <property type="term" value="C:cytosolic large ribosomal subunit"/>
    <property type="evidence" value="ECO:0007669"/>
    <property type="project" value="TreeGrafter"/>
</dbReference>
<keyword evidence="2 5" id="KW-0689">Ribosomal protein</keyword>
<dbReference type="PANTHER" id="PTHR12934">
    <property type="entry name" value="50S RIBOSOMAL PROTEIN L15"/>
    <property type="match status" value="1"/>
</dbReference>
<keyword evidence="3" id="KW-0687">Ribonucleoprotein</keyword>
<dbReference type="GO" id="GO:0003735">
    <property type="term" value="F:structural constituent of ribosome"/>
    <property type="evidence" value="ECO:0007669"/>
    <property type="project" value="InterPro"/>
</dbReference>
<accession>K1SUE5</accession>
<dbReference type="GO" id="GO:0006412">
    <property type="term" value="P:translation"/>
    <property type="evidence" value="ECO:0007669"/>
    <property type="project" value="InterPro"/>
</dbReference>
<dbReference type="InterPro" id="IPR005749">
    <property type="entry name" value="Ribosomal_uL15_bac-type"/>
</dbReference>
<dbReference type="NCBIfam" id="TIGR01071">
    <property type="entry name" value="rplO_bact"/>
    <property type="match status" value="1"/>
</dbReference>
<dbReference type="InterPro" id="IPR036227">
    <property type="entry name" value="Ribosomal_uL15/eL18_sf"/>
</dbReference>
<dbReference type="SUPFAM" id="SSF52080">
    <property type="entry name" value="Ribosomal proteins L15p and L18e"/>
    <property type="match status" value="1"/>
</dbReference>
<evidence type="ECO:0000256" key="2">
    <source>
        <dbReference type="ARBA" id="ARBA00022980"/>
    </source>
</evidence>
<comment type="caution">
    <text evidence="5">The sequence shown here is derived from an EMBL/GenBank/DDBJ whole genome shotgun (WGS) entry which is preliminary data.</text>
</comment>
<dbReference type="EMBL" id="AJWY01008431">
    <property type="protein sequence ID" value="EKC61228.1"/>
    <property type="molecule type" value="Genomic_DNA"/>
</dbReference>
<evidence type="ECO:0000313" key="5">
    <source>
        <dbReference type="EMBL" id="EKC61228.1"/>
    </source>
</evidence>
<evidence type="ECO:0000256" key="1">
    <source>
        <dbReference type="ARBA" id="ARBA00007320"/>
    </source>
</evidence>